<proteinExistence type="predicted"/>
<dbReference type="CDD" id="cd00519">
    <property type="entry name" value="Lipase_3"/>
    <property type="match status" value="1"/>
</dbReference>
<dbReference type="AlphaFoldDB" id="A0A1T4RXL2"/>
<dbReference type="Pfam" id="PF01764">
    <property type="entry name" value="Lipase_3"/>
    <property type="match status" value="1"/>
</dbReference>
<sequence>MATLNPKLASELAFGVYAIRESGNIKRASIGSISKHISLQERLVGKTGGYIFNKQTGFAILGLGKGVYSGDAVIAIRGTNTTSGHDWSTNAQIGLRGTVNGQTAHAGFIRTFHSLRPQLEKFLNNWHKSGKGRGTVHCVGHSLGGALATLTADWIAGSKLASQVNLYTFGAPRVGLQGFALANTHRVNHIYRCTHGADPVPKIPLWPFMHSPYKGIEYRLDSSQGMNRYAHGMNPDDGAIPGYLASAKKGQWGDLRQAASEYLHPVRLDYDKRNQASYSDYWMQKLSAALITLLKDTKYYSAIALQGAICAGATFYDLIAQTLEKIAAAGEKAAAQVKGLLGHMLVFAGSAVTTVKDLTYATIRAIFTKMLNRLYRDVREALKSTFRD</sequence>
<evidence type="ECO:0000313" key="2">
    <source>
        <dbReference type="EMBL" id="SKA20730.1"/>
    </source>
</evidence>
<gene>
    <name evidence="2" type="ORF">SAMN02745782_02898</name>
</gene>
<dbReference type="STRING" id="1123491.SAMN02745782_02898"/>
<dbReference type="OrthoDB" id="5522031at2"/>
<accession>A0A1T4RXL2</accession>
<dbReference type="InterPro" id="IPR002921">
    <property type="entry name" value="Fungal_lipase-type"/>
</dbReference>
<dbReference type="InterPro" id="IPR051218">
    <property type="entry name" value="Sec_MonoDiacylglyc_Lipase"/>
</dbReference>
<evidence type="ECO:0000259" key="1">
    <source>
        <dbReference type="Pfam" id="PF01764"/>
    </source>
</evidence>
<dbReference type="PANTHER" id="PTHR45856">
    <property type="entry name" value="ALPHA/BETA-HYDROLASES SUPERFAMILY PROTEIN"/>
    <property type="match status" value="1"/>
</dbReference>
<dbReference type="EMBL" id="FUXB01000016">
    <property type="protein sequence ID" value="SKA20730.1"/>
    <property type="molecule type" value="Genomic_DNA"/>
</dbReference>
<reference evidence="3" key="1">
    <citation type="submission" date="2017-02" db="EMBL/GenBank/DDBJ databases">
        <authorList>
            <person name="Varghese N."/>
            <person name="Submissions S."/>
        </authorList>
    </citation>
    <scope>NUCLEOTIDE SEQUENCE [LARGE SCALE GENOMIC DNA]</scope>
    <source>
        <strain evidence="3">DSM 19608</strain>
    </source>
</reference>
<feature type="domain" description="Fungal lipase-type" evidence="1">
    <location>
        <begin position="73"/>
        <end position="206"/>
    </location>
</feature>
<dbReference type="Proteomes" id="UP000190834">
    <property type="component" value="Unassembled WGS sequence"/>
</dbReference>
<dbReference type="GO" id="GO:0006629">
    <property type="term" value="P:lipid metabolic process"/>
    <property type="evidence" value="ECO:0007669"/>
    <property type="project" value="InterPro"/>
</dbReference>
<evidence type="ECO:0000313" key="3">
    <source>
        <dbReference type="Proteomes" id="UP000190834"/>
    </source>
</evidence>
<keyword evidence="3" id="KW-1185">Reference proteome</keyword>
<dbReference type="PANTHER" id="PTHR45856:SF11">
    <property type="entry name" value="FUNGAL LIPASE-LIKE DOMAIN-CONTAINING PROTEIN"/>
    <property type="match status" value="1"/>
</dbReference>
<protein>
    <submittedName>
        <fullName evidence="2">Lipase (Class 3)</fullName>
    </submittedName>
</protein>
<dbReference type="InterPro" id="IPR029058">
    <property type="entry name" value="AB_hydrolase_fold"/>
</dbReference>
<organism evidence="2 3">
    <name type="scientific">Vibrio cincinnatiensis DSM 19608</name>
    <dbReference type="NCBI Taxonomy" id="1123491"/>
    <lineage>
        <taxon>Bacteria</taxon>
        <taxon>Pseudomonadati</taxon>
        <taxon>Pseudomonadota</taxon>
        <taxon>Gammaproteobacteria</taxon>
        <taxon>Vibrionales</taxon>
        <taxon>Vibrionaceae</taxon>
        <taxon>Vibrio</taxon>
    </lineage>
</organism>
<dbReference type="Gene3D" id="3.40.50.1820">
    <property type="entry name" value="alpha/beta hydrolase"/>
    <property type="match status" value="1"/>
</dbReference>
<dbReference type="GeneID" id="70584065"/>
<dbReference type="SUPFAM" id="SSF53474">
    <property type="entry name" value="alpha/beta-Hydrolases"/>
    <property type="match status" value="1"/>
</dbReference>
<dbReference type="RefSeq" id="WP_078927249.1">
    <property type="nucleotide sequence ID" value="NZ_FUXB01000016.1"/>
</dbReference>
<name>A0A1T4RXL2_VIBCI</name>